<dbReference type="NCBIfam" id="NF008628">
    <property type="entry name" value="PRK11616.1"/>
    <property type="match status" value="1"/>
</dbReference>
<keyword evidence="2" id="KW-1185">Reference proteome</keyword>
<dbReference type="PROSITE" id="PS51257">
    <property type="entry name" value="PROKAR_LIPOPROTEIN"/>
    <property type="match status" value="1"/>
</dbReference>
<accession>A0A2D0KN18</accession>
<dbReference type="EMBL" id="NJAJ01000025">
    <property type="protein sequence ID" value="PHM64695.1"/>
    <property type="molecule type" value="Genomic_DNA"/>
</dbReference>
<organism evidence="1 2">
    <name type="scientific">Xenorhabdus stockiae</name>
    <dbReference type="NCBI Taxonomy" id="351614"/>
    <lineage>
        <taxon>Bacteria</taxon>
        <taxon>Pseudomonadati</taxon>
        <taxon>Pseudomonadota</taxon>
        <taxon>Gammaproteobacteria</taxon>
        <taxon>Enterobacterales</taxon>
        <taxon>Morganellaceae</taxon>
        <taxon>Xenorhabdus</taxon>
    </lineage>
</organism>
<protein>
    <submittedName>
        <fullName evidence="1">Membrane protein</fullName>
    </submittedName>
</protein>
<dbReference type="InterPro" id="IPR010780">
    <property type="entry name" value="DUF1375"/>
</dbReference>
<proteinExistence type="predicted"/>
<comment type="caution">
    <text evidence="1">The sequence shown here is derived from an EMBL/GenBank/DDBJ whole genome shotgun (WGS) entry which is preliminary data.</text>
</comment>
<reference evidence="1 2" key="1">
    <citation type="journal article" date="2017" name="Nat. Microbiol.">
        <title>Natural product diversity associated with the nematode symbionts Photorhabdus and Xenorhabdus.</title>
        <authorList>
            <person name="Tobias N.J."/>
            <person name="Wolff H."/>
            <person name="Djahanschiri B."/>
            <person name="Grundmann F."/>
            <person name="Kronenwerth M."/>
            <person name="Shi Y.M."/>
            <person name="Simonyi S."/>
            <person name="Grun P."/>
            <person name="Shapiro-Ilan D."/>
            <person name="Pidot S.J."/>
            <person name="Stinear T.P."/>
            <person name="Ebersberger I."/>
            <person name="Bode H.B."/>
        </authorList>
    </citation>
    <scope>NUCLEOTIDE SEQUENCE [LARGE SCALE GENOMIC DNA]</scope>
    <source>
        <strain evidence="1 2">DSM 17904</strain>
    </source>
</reference>
<dbReference type="AlphaFoldDB" id="A0A2D0KN18"/>
<evidence type="ECO:0000313" key="2">
    <source>
        <dbReference type="Proteomes" id="UP000222366"/>
    </source>
</evidence>
<gene>
    <name evidence="1" type="ORF">Xsto_02712</name>
</gene>
<name>A0A2D0KN18_9GAMM</name>
<evidence type="ECO:0000313" key="1">
    <source>
        <dbReference type="EMBL" id="PHM64695.1"/>
    </source>
</evidence>
<dbReference type="Proteomes" id="UP000222366">
    <property type="component" value="Unassembled WGS sequence"/>
</dbReference>
<sequence length="117" mass="13088">MMKNYKLLLLPSTIIGGLLLTGCSSIMTHSGPNQGYYSGAQANINMLKDDKTGWFLKPLLVVDLPLSAFLDTLLLPYDYAHSNQDQTEQSPKLRIEKLEERTNSTQSILENSMNNKP</sequence>
<dbReference type="Pfam" id="PF07119">
    <property type="entry name" value="DUF1375"/>
    <property type="match status" value="1"/>
</dbReference>